<reference evidence="2" key="1">
    <citation type="submission" date="2020-05" db="EMBL/GenBank/DDBJ databases">
        <authorList>
            <person name="Chiriac C."/>
            <person name="Salcher M."/>
            <person name="Ghai R."/>
            <person name="Kavagutti S V."/>
        </authorList>
    </citation>
    <scope>NUCLEOTIDE SEQUENCE</scope>
</reference>
<dbReference type="InterPro" id="IPR011701">
    <property type="entry name" value="MFS"/>
</dbReference>
<sequence>MRLRNYALVTAGYWVFTLTDGALRMLVLLHFNELGYSAVSIAFLFLAYEFMGILTNLLGGWVGARRGLNRTLVGGLVLQIVALAALTLEQASWEQWAAVLFVMVAQAISGVAKDLTKMSSKSAVKTVADNGDGALFRLVAILTGSKNALKGVGFFLGGALLSWLGYDNALWVMAAALGVTAVALLVFLNEDIGRSRKKPPLRSVLSKSTAINRLSAARFFLFGSRDIWFVVALPVFLAEGFGWSHQGVGGFLAAWVIGYGMVQSLAPRLLGRRGHKVDEVRSTRQWGIALAVVSALIAAAVALDIAATAAIVGGLIVFGVVFAMNSSLHSYLVLAYSDDEDVALDVGFYYSANAAGRFVGTLLSGLLYLWGGLAAALWGSTAFVALTWALTLRLPPLPDNVSISLADVGSGD</sequence>
<feature type="transmembrane region" description="Helical" evidence="1">
    <location>
        <begin position="170"/>
        <end position="188"/>
    </location>
</feature>
<keyword evidence="1" id="KW-0472">Membrane</keyword>
<name>A0A6J6YEC1_9ZZZZ</name>
<dbReference type="InterPro" id="IPR047769">
    <property type="entry name" value="MFS_ArsJ"/>
</dbReference>
<keyword evidence="1" id="KW-0812">Transmembrane</keyword>
<feature type="transmembrane region" description="Helical" evidence="1">
    <location>
        <begin position="291"/>
        <end position="324"/>
    </location>
</feature>
<dbReference type="EMBL" id="CAFAAJ010000076">
    <property type="protein sequence ID" value="CAB4806805.1"/>
    <property type="molecule type" value="Genomic_DNA"/>
</dbReference>
<feature type="transmembrane region" description="Helical" evidence="1">
    <location>
        <begin position="94"/>
        <end position="112"/>
    </location>
</feature>
<dbReference type="NCBIfam" id="NF033734">
    <property type="entry name" value="MFS_ArsJ"/>
    <property type="match status" value="1"/>
</dbReference>
<feature type="transmembrane region" description="Helical" evidence="1">
    <location>
        <begin position="227"/>
        <end position="245"/>
    </location>
</feature>
<feature type="transmembrane region" description="Helical" evidence="1">
    <location>
        <begin position="367"/>
        <end position="390"/>
    </location>
</feature>
<dbReference type="GO" id="GO:0022857">
    <property type="term" value="F:transmembrane transporter activity"/>
    <property type="evidence" value="ECO:0007669"/>
    <property type="project" value="InterPro"/>
</dbReference>
<gene>
    <name evidence="2" type="ORF">UFOPK3001_01296</name>
</gene>
<protein>
    <submittedName>
        <fullName evidence="2">Unannotated protein</fullName>
    </submittedName>
</protein>
<evidence type="ECO:0000256" key="1">
    <source>
        <dbReference type="SAM" id="Phobius"/>
    </source>
</evidence>
<dbReference type="PANTHER" id="PTHR23547">
    <property type="entry name" value="MAJOR FACILITATOR SUPERFAMILY DOMAIN, GENERAL SUBSTRATE TRANSPORTER"/>
    <property type="match status" value="1"/>
</dbReference>
<organism evidence="2">
    <name type="scientific">freshwater metagenome</name>
    <dbReference type="NCBI Taxonomy" id="449393"/>
    <lineage>
        <taxon>unclassified sequences</taxon>
        <taxon>metagenomes</taxon>
        <taxon>ecological metagenomes</taxon>
    </lineage>
</organism>
<dbReference type="Gene3D" id="1.20.1250.20">
    <property type="entry name" value="MFS general substrate transporter like domains"/>
    <property type="match status" value="2"/>
</dbReference>
<dbReference type="SUPFAM" id="SSF103473">
    <property type="entry name" value="MFS general substrate transporter"/>
    <property type="match status" value="1"/>
</dbReference>
<feature type="transmembrane region" description="Helical" evidence="1">
    <location>
        <begin position="251"/>
        <end position="270"/>
    </location>
</feature>
<proteinExistence type="predicted"/>
<feature type="transmembrane region" description="Helical" evidence="1">
    <location>
        <begin position="71"/>
        <end position="88"/>
    </location>
</feature>
<dbReference type="Pfam" id="PF07690">
    <property type="entry name" value="MFS_1"/>
    <property type="match status" value="1"/>
</dbReference>
<feature type="transmembrane region" description="Helical" evidence="1">
    <location>
        <begin position="37"/>
        <end position="59"/>
    </location>
</feature>
<dbReference type="InterPro" id="IPR036259">
    <property type="entry name" value="MFS_trans_sf"/>
</dbReference>
<keyword evidence="1" id="KW-1133">Transmembrane helix</keyword>
<evidence type="ECO:0000313" key="2">
    <source>
        <dbReference type="EMBL" id="CAB4806805.1"/>
    </source>
</evidence>
<dbReference type="AlphaFoldDB" id="A0A6J6YEC1"/>
<accession>A0A6J6YEC1</accession>
<dbReference type="PANTHER" id="PTHR23547:SF1">
    <property type="entry name" value="MAJOR FACILITATOR SUPERFAMILY MFS_1"/>
    <property type="match status" value="1"/>
</dbReference>
<feature type="transmembrane region" description="Helical" evidence="1">
    <location>
        <begin position="12"/>
        <end position="31"/>
    </location>
</feature>